<evidence type="ECO:0000313" key="3">
    <source>
        <dbReference type="EMBL" id="CAD8899260.1"/>
    </source>
</evidence>
<protein>
    <submittedName>
        <fullName evidence="1">Uncharacterized protein</fullName>
    </submittedName>
</protein>
<reference evidence="1" key="1">
    <citation type="submission" date="2021-01" db="EMBL/GenBank/DDBJ databases">
        <authorList>
            <person name="Corre E."/>
            <person name="Pelletier E."/>
            <person name="Niang G."/>
            <person name="Scheremetjew M."/>
            <person name="Finn R."/>
            <person name="Kale V."/>
            <person name="Holt S."/>
            <person name="Cochrane G."/>
            <person name="Meng A."/>
            <person name="Brown T."/>
            <person name="Cohen L."/>
        </authorList>
    </citation>
    <scope>NUCLEOTIDE SEQUENCE</scope>
    <source>
        <strain evidence="1">308</strain>
    </source>
</reference>
<dbReference type="AlphaFoldDB" id="A0A6U5L3E0"/>
<dbReference type="EMBL" id="HBFR01036312">
    <property type="protein sequence ID" value="CAD8899255.1"/>
    <property type="molecule type" value="Transcribed_RNA"/>
</dbReference>
<proteinExistence type="predicted"/>
<dbReference type="EMBL" id="HBFR01036315">
    <property type="protein sequence ID" value="CAD8899258.1"/>
    <property type="molecule type" value="Transcribed_RNA"/>
</dbReference>
<sequence>MDNRTPNDDPDSCYKDERHALCTHADYRTDLEAATVRRLLALPCEIQRALPHLNSPAEAEAHELLSRYTFECGADYFQERDRRGGTDLAAVATSAADAERGTADLHPIFVRMARANDARWRVPGKEGAAFDDRCWAIADRIMNAYLYGEDQRVAVAMQEDADDVDNFRQYFRDPQEYEQARHLLTRNDAMLDRDIFLHALENDDRDQLNERESALRKILEPFHVSEADFMKVMNNDMTFLDYHELEDVVARLTVESCDAVTNNLCHVTTSNVAPVQEGSSSSSCRRIVRSNEELVSLPPVISDPHQIIVALGHTMELLSKSNISIERRQKHIHTFEIPDHPPVVDFSITIVFQGMSTFRGYERGRIAVGLIKVCADKKYDVGFAPPHHQTLNTRDRFGTIHVLHRPYACPPIPPRTKFYVEVEGVADWTKYGLDVVSSTAEAPQVSLAREYVRCVDVDFELDAIDRRMEDIVLDVTLMERHIFACEDLIRNSEAEIRRCEVQIARCHKELEENKELRNMTMSEQRTYYQELEVRDLSFVYIR</sequence>
<dbReference type="EMBL" id="HBFR01036320">
    <property type="protein sequence ID" value="CAD8899263.1"/>
    <property type="molecule type" value="Transcribed_RNA"/>
</dbReference>
<evidence type="ECO:0000313" key="1">
    <source>
        <dbReference type="EMBL" id="CAD8899255.1"/>
    </source>
</evidence>
<dbReference type="EMBL" id="HBFR01036317">
    <property type="protein sequence ID" value="CAD8899260.1"/>
    <property type="molecule type" value="Transcribed_RNA"/>
</dbReference>
<accession>A0A6U5L3E0</accession>
<name>A0A6U5L3E0_9STRA</name>
<evidence type="ECO:0000313" key="2">
    <source>
        <dbReference type="EMBL" id="CAD8899258.1"/>
    </source>
</evidence>
<organism evidence="1">
    <name type="scientific">Corethron hystrix</name>
    <dbReference type="NCBI Taxonomy" id="216773"/>
    <lineage>
        <taxon>Eukaryota</taxon>
        <taxon>Sar</taxon>
        <taxon>Stramenopiles</taxon>
        <taxon>Ochrophyta</taxon>
        <taxon>Bacillariophyta</taxon>
        <taxon>Coscinodiscophyceae</taxon>
        <taxon>Corethrophycidae</taxon>
        <taxon>Corethrales</taxon>
        <taxon>Corethraceae</taxon>
        <taxon>Corethron</taxon>
    </lineage>
</organism>
<evidence type="ECO:0000313" key="4">
    <source>
        <dbReference type="EMBL" id="CAD8899263.1"/>
    </source>
</evidence>
<gene>
    <name evidence="1" type="ORF">CHYS00102_LOCUS26471</name>
    <name evidence="2" type="ORF">CHYS00102_LOCUS26474</name>
    <name evidence="3" type="ORF">CHYS00102_LOCUS26476</name>
    <name evidence="4" type="ORF">CHYS00102_LOCUS26479</name>
</gene>